<proteinExistence type="predicted"/>
<gene>
    <name evidence="1" type="ORF">QJS10_CPB12g00753</name>
</gene>
<dbReference type="Proteomes" id="UP001180020">
    <property type="component" value="Unassembled WGS sequence"/>
</dbReference>
<evidence type="ECO:0000313" key="2">
    <source>
        <dbReference type="Proteomes" id="UP001180020"/>
    </source>
</evidence>
<reference evidence="1" key="1">
    <citation type="journal article" date="2023" name="Nat. Commun.">
        <title>Diploid and tetraploid genomes of Acorus and the evolution of monocots.</title>
        <authorList>
            <person name="Ma L."/>
            <person name="Liu K.W."/>
            <person name="Li Z."/>
            <person name="Hsiao Y.Y."/>
            <person name="Qi Y."/>
            <person name="Fu T."/>
            <person name="Tang G.D."/>
            <person name="Zhang D."/>
            <person name="Sun W.H."/>
            <person name="Liu D.K."/>
            <person name="Li Y."/>
            <person name="Chen G.Z."/>
            <person name="Liu X.D."/>
            <person name="Liao X.Y."/>
            <person name="Jiang Y.T."/>
            <person name="Yu X."/>
            <person name="Hao Y."/>
            <person name="Huang J."/>
            <person name="Zhao X.W."/>
            <person name="Ke S."/>
            <person name="Chen Y.Y."/>
            <person name="Wu W.L."/>
            <person name="Hsu J.L."/>
            <person name="Lin Y.F."/>
            <person name="Huang M.D."/>
            <person name="Li C.Y."/>
            <person name="Huang L."/>
            <person name="Wang Z.W."/>
            <person name="Zhao X."/>
            <person name="Zhong W.Y."/>
            <person name="Peng D.H."/>
            <person name="Ahmad S."/>
            <person name="Lan S."/>
            <person name="Zhang J.S."/>
            <person name="Tsai W.C."/>
            <person name="Van de Peer Y."/>
            <person name="Liu Z.J."/>
        </authorList>
    </citation>
    <scope>NUCLEOTIDE SEQUENCE</scope>
    <source>
        <strain evidence="1">CP</strain>
    </source>
</reference>
<evidence type="ECO:0000313" key="1">
    <source>
        <dbReference type="EMBL" id="KAK1301886.1"/>
    </source>
</evidence>
<organism evidence="1 2">
    <name type="scientific">Acorus calamus</name>
    <name type="common">Sweet flag</name>
    <dbReference type="NCBI Taxonomy" id="4465"/>
    <lineage>
        <taxon>Eukaryota</taxon>
        <taxon>Viridiplantae</taxon>
        <taxon>Streptophyta</taxon>
        <taxon>Embryophyta</taxon>
        <taxon>Tracheophyta</taxon>
        <taxon>Spermatophyta</taxon>
        <taxon>Magnoliopsida</taxon>
        <taxon>Liliopsida</taxon>
        <taxon>Acoraceae</taxon>
        <taxon>Acorus</taxon>
    </lineage>
</organism>
<name>A0AAV9DLU3_ACOCL</name>
<protein>
    <submittedName>
        <fullName evidence="1">Uncharacterized protein</fullName>
    </submittedName>
</protein>
<sequence>MTESLNQDTRFIGPVRKVMESRAGSIDAVVMQSGFGGLDGWSDTPCIGQVDAFAEMGRLREVTGVSSLGWIPCGMGRRRICLYAGDKARTYNRLIDLRKLLAPSTIGVLSNFYEQPFISIVQDLRRKPYHRSENGFSVGKYDLGRKNDVWAVKCGVGRKMAFPSENTVWVEKMTFGSLNAVWKHLSLTWEQMGVLLTILV</sequence>
<keyword evidence="2" id="KW-1185">Reference proteome</keyword>
<reference evidence="1" key="2">
    <citation type="submission" date="2023-06" db="EMBL/GenBank/DDBJ databases">
        <authorList>
            <person name="Ma L."/>
            <person name="Liu K.-W."/>
            <person name="Li Z."/>
            <person name="Hsiao Y.-Y."/>
            <person name="Qi Y."/>
            <person name="Fu T."/>
            <person name="Tang G."/>
            <person name="Zhang D."/>
            <person name="Sun W.-H."/>
            <person name="Liu D.-K."/>
            <person name="Li Y."/>
            <person name="Chen G.-Z."/>
            <person name="Liu X.-D."/>
            <person name="Liao X.-Y."/>
            <person name="Jiang Y.-T."/>
            <person name="Yu X."/>
            <person name="Hao Y."/>
            <person name="Huang J."/>
            <person name="Zhao X.-W."/>
            <person name="Ke S."/>
            <person name="Chen Y.-Y."/>
            <person name="Wu W.-L."/>
            <person name="Hsu J.-L."/>
            <person name="Lin Y.-F."/>
            <person name="Huang M.-D."/>
            <person name="Li C.-Y."/>
            <person name="Huang L."/>
            <person name="Wang Z.-W."/>
            <person name="Zhao X."/>
            <person name="Zhong W.-Y."/>
            <person name="Peng D.-H."/>
            <person name="Ahmad S."/>
            <person name="Lan S."/>
            <person name="Zhang J.-S."/>
            <person name="Tsai W.-C."/>
            <person name="Van De Peer Y."/>
            <person name="Liu Z.-J."/>
        </authorList>
    </citation>
    <scope>NUCLEOTIDE SEQUENCE</scope>
    <source>
        <strain evidence="1">CP</strain>
        <tissue evidence="1">Leaves</tissue>
    </source>
</reference>
<dbReference type="EMBL" id="JAUJYO010000012">
    <property type="protein sequence ID" value="KAK1301886.1"/>
    <property type="molecule type" value="Genomic_DNA"/>
</dbReference>
<comment type="caution">
    <text evidence="1">The sequence shown here is derived from an EMBL/GenBank/DDBJ whole genome shotgun (WGS) entry which is preliminary data.</text>
</comment>
<dbReference type="AlphaFoldDB" id="A0AAV9DLU3"/>
<accession>A0AAV9DLU3</accession>